<dbReference type="InterPro" id="IPR050638">
    <property type="entry name" value="AA-Vitamin_Transporters"/>
</dbReference>
<comment type="subcellular location">
    <subcellularLocation>
        <location evidence="1">Membrane</location>
        <topology evidence="1">Multi-pass membrane protein</topology>
    </subcellularLocation>
</comment>
<dbReference type="SUPFAM" id="SSF103481">
    <property type="entry name" value="Multidrug resistance efflux transporter EmrE"/>
    <property type="match status" value="2"/>
</dbReference>
<keyword evidence="9" id="KW-1185">Reference proteome</keyword>
<evidence type="ECO:0000256" key="5">
    <source>
        <dbReference type="ARBA" id="ARBA00023136"/>
    </source>
</evidence>
<evidence type="ECO:0000256" key="6">
    <source>
        <dbReference type="SAM" id="Phobius"/>
    </source>
</evidence>
<feature type="transmembrane region" description="Helical" evidence="6">
    <location>
        <begin position="46"/>
        <end position="66"/>
    </location>
</feature>
<feature type="transmembrane region" description="Helical" evidence="6">
    <location>
        <begin position="202"/>
        <end position="224"/>
    </location>
</feature>
<evidence type="ECO:0000256" key="1">
    <source>
        <dbReference type="ARBA" id="ARBA00004141"/>
    </source>
</evidence>
<dbReference type="PANTHER" id="PTHR32322:SF9">
    <property type="entry name" value="AMINO-ACID METABOLITE EFFLUX PUMP-RELATED"/>
    <property type="match status" value="1"/>
</dbReference>
<protein>
    <submittedName>
        <fullName evidence="8">Transporter</fullName>
    </submittedName>
</protein>
<feature type="domain" description="EamA" evidence="7">
    <location>
        <begin position="21"/>
        <end position="151"/>
    </location>
</feature>
<dbReference type="Proteomes" id="UP000660339">
    <property type="component" value="Unassembled WGS sequence"/>
</dbReference>
<feature type="transmembrane region" description="Helical" evidence="6">
    <location>
        <begin position="163"/>
        <end position="182"/>
    </location>
</feature>
<keyword evidence="3 6" id="KW-0812">Transmembrane</keyword>
<accession>A0A8J3L838</accession>
<evidence type="ECO:0000313" key="9">
    <source>
        <dbReference type="Proteomes" id="UP000660339"/>
    </source>
</evidence>
<feature type="transmembrane region" description="Helical" evidence="6">
    <location>
        <begin position="290"/>
        <end position="310"/>
    </location>
</feature>
<dbReference type="EMBL" id="BONJ01000008">
    <property type="protein sequence ID" value="GIG14017.1"/>
    <property type="molecule type" value="Genomic_DNA"/>
</dbReference>
<sequence>MTTTIAPDTTASVTRSAWLPAFAANAVIWGSSFIFIKIGVRELHPTWVAAGRIAIGALTLLALLLIGRQRVPGDRRLWAHMLLPGVVGVALPFTLFAYGEERVDSLVAGIWNATTALWVLPFAVLVFRTERFTARSAGGLLIGFTGVLIVLGFWHDAGASSLSGQLMCGAAAACYGVSIPYLKRFVTGRDFGGVRPSGVSLAFAQTTVATVASVLAALLVSGMPPAVTSLSWPVIGSVLALGVFGSGIAFALNMRVIAAAGASTAAYVTYLVPVVATLLGILVLGESLHWNQPVGALIVLLGVAVAQGALSRRHPRPAAAPTPASASARR</sequence>
<evidence type="ECO:0000256" key="4">
    <source>
        <dbReference type="ARBA" id="ARBA00022989"/>
    </source>
</evidence>
<evidence type="ECO:0000313" key="8">
    <source>
        <dbReference type="EMBL" id="GIG14017.1"/>
    </source>
</evidence>
<dbReference type="AlphaFoldDB" id="A0A8J3L838"/>
<reference evidence="8" key="1">
    <citation type="submission" date="2021-01" db="EMBL/GenBank/DDBJ databases">
        <title>Whole genome shotgun sequence of Catellatospora methionotrophica NBRC 14553.</title>
        <authorList>
            <person name="Komaki H."/>
            <person name="Tamura T."/>
        </authorList>
    </citation>
    <scope>NUCLEOTIDE SEQUENCE</scope>
    <source>
        <strain evidence="8">NBRC 14553</strain>
    </source>
</reference>
<proteinExistence type="inferred from homology"/>
<comment type="caution">
    <text evidence="8">The sequence shown here is derived from an EMBL/GenBank/DDBJ whole genome shotgun (WGS) entry which is preliminary data.</text>
</comment>
<feature type="transmembrane region" description="Helical" evidence="6">
    <location>
        <begin position="264"/>
        <end position="284"/>
    </location>
</feature>
<dbReference type="Pfam" id="PF00892">
    <property type="entry name" value="EamA"/>
    <property type="match status" value="2"/>
</dbReference>
<dbReference type="RefSeq" id="WP_239086056.1">
    <property type="nucleotide sequence ID" value="NZ_BAAATT010000022.1"/>
</dbReference>
<evidence type="ECO:0000259" key="7">
    <source>
        <dbReference type="Pfam" id="PF00892"/>
    </source>
</evidence>
<comment type="similarity">
    <text evidence="2">Belongs to the EamA transporter family.</text>
</comment>
<feature type="transmembrane region" description="Helical" evidence="6">
    <location>
        <begin position="21"/>
        <end position="40"/>
    </location>
</feature>
<feature type="transmembrane region" description="Helical" evidence="6">
    <location>
        <begin position="105"/>
        <end position="127"/>
    </location>
</feature>
<evidence type="ECO:0000256" key="2">
    <source>
        <dbReference type="ARBA" id="ARBA00007362"/>
    </source>
</evidence>
<keyword evidence="4 6" id="KW-1133">Transmembrane helix</keyword>
<feature type="transmembrane region" description="Helical" evidence="6">
    <location>
        <begin position="139"/>
        <end position="157"/>
    </location>
</feature>
<feature type="domain" description="EamA" evidence="7">
    <location>
        <begin position="163"/>
        <end position="305"/>
    </location>
</feature>
<feature type="transmembrane region" description="Helical" evidence="6">
    <location>
        <begin position="78"/>
        <end position="99"/>
    </location>
</feature>
<gene>
    <name evidence="8" type="ORF">Cme02nite_23490</name>
</gene>
<feature type="transmembrane region" description="Helical" evidence="6">
    <location>
        <begin position="230"/>
        <end position="252"/>
    </location>
</feature>
<name>A0A8J3L838_9ACTN</name>
<keyword evidence="5 6" id="KW-0472">Membrane</keyword>
<dbReference type="InterPro" id="IPR000620">
    <property type="entry name" value="EamA_dom"/>
</dbReference>
<dbReference type="GO" id="GO:0016020">
    <property type="term" value="C:membrane"/>
    <property type="evidence" value="ECO:0007669"/>
    <property type="project" value="UniProtKB-SubCell"/>
</dbReference>
<dbReference type="InterPro" id="IPR037185">
    <property type="entry name" value="EmrE-like"/>
</dbReference>
<organism evidence="8 9">
    <name type="scientific">Catellatospora methionotrophica</name>
    <dbReference type="NCBI Taxonomy" id="121620"/>
    <lineage>
        <taxon>Bacteria</taxon>
        <taxon>Bacillati</taxon>
        <taxon>Actinomycetota</taxon>
        <taxon>Actinomycetes</taxon>
        <taxon>Micromonosporales</taxon>
        <taxon>Micromonosporaceae</taxon>
        <taxon>Catellatospora</taxon>
    </lineage>
</organism>
<dbReference type="PANTHER" id="PTHR32322">
    <property type="entry name" value="INNER MEMBRANE TRANSPORTER"/>
    <property type="match status" value="1"/>
</dbReference>
<evidence type="ECO:0000256" key="3">
    <source>
        <dbReference type="ARBA" id="ARBA00022692"/>
    </source>
</evidence>